<dbReference type="InterPro" id="IPR011009">
    <property type="entry name" value="Kinase-like_dom_sf"/>
</dbReference>
<keyword evidence="2" id="KW-0418">Kinase</keyword>
<name>A0ABU0UU18_ACIBI</name>
<comment type="caution">
    <text evidence="2">The sequence shown here is derived from an EMBL/GenBank/DDBJ whole genome shotgun (WGS) entry which is preliminary data.</text>
</comment>
<evidence type="ECO:0000313" key="3">
    <source>
        <dbReference type="Proteomes" id="UP001233360"/>
    </source>
</evidence>
<keyword evidence="2" id="KW-0723">Serine/threonine-protein kinase</keyword>
<dbReference type="SUPFAM" id="SSF56112">
    <property type="entry name" value="Protein kinase-like (PK-like)"/>
    <property type="match status" value="1"/>
</dbReference>
<keyword evidence="2" id="KW-0808">Transferase</keyword>
<dbReference type="GO" id="GO:0004674">
    <property type="term" value="F:protein serine/threonine kinase activity"/>
    <property type="evidence" value="ECO:0007669"/>
    <property type="project" value="UniProtKB-KW"/>
</dbReference>
<dbReference type="Proteomes" id="UP001233360">
    <property type="component" value="Unassembled WGS sequence"/>
</dbReference>
<dbReference type="InterPro" id="IPR000719">
    <property type="entry name" value="Prot_kinase_dom"/>
</dbReference>
<gene>
    <name evidence="2" type="ORF">QE380_000864</name>
</gene>
<dbReference type="PANTHER" id="PTHR44167">
    <property type="entry name" value="OVARIAN-SPECIFIC SERINE/THREONINE-PROTEIN KINASE LOK-RELATED"/>
    <property type="match status" value="1"/>
</dbReference>
<dbReference type="Pfam" id="PF00069">
    <property type="entry name" value="Pkinase"/>
    <property type="match status" value="1"/>
</dbReference>
<dbReference type="RefSeq" id="WP_307002299.1">
    <property type="nucleotide sequence ID" value="NZ_JAUTBK010000002.1"/>
</dbReference>
<dbReference type="PROSITE" id="PS50011">
    <property type="entry name" value="PROTEIN_KINASE_DOM"/>
    <property type="match status" value="1"/>
</dbReference>
<feature type="domain" description="Protein kinase" evidence="1">
    <location>
        <begin position="1"/>
        <end position="264"/>
    </location>
</feature>
<dbReference type="SMART" id="SM00220">
    <property type="entry name" value="S_TKc"/>
    <property type="match status" value="1"/>
</dbReference>
<evidence type="ECO:0000259" key="1">
    <source>
        <dbReference type="PROSITE" id="PS50011"/>
    </source>
</evidence>
<evidence type="ECO:0000313" key="2">
    <source>
        <dbReference type="EMBL" id="MDQ1207941.1"/>
    </source>
</evidence>
<sequence>MFVLQNLTLTTKARRYALGRRLYTFERRNQLYWLKLQCSRGESSTQRSFYNELSFYQWAEQHLTHILPVQIIDKTQIEHSEPIEPYAIVLPHAEPVFHLPASELSLKEIYTTIDKMLGALAEFEGINCIHGDLKAEHFVKFNGSVCLIDFEQAIYPSCHIALQEMTATPRLMAPELFHGSYKTIQSDLYAFGIILYEWLSETRLYAKGYRDWAYLHCQKFYPVLPERYQHLLPLFKILLEKQKEQRCATVKQAKISFEQLKLSI</sequence>
<dbReference type="Gene3D" id="1.10.510.10">
    <property type="entry name" value="Transferase(Phosphotransferase) domain 1"/>
    <property type="match status" value="1"/>
</dbReference>
<dbReference type="EMBL" id="JAUTBK010000002">
    <property type="protein sequence ID" value="MDQ1207941.1"/>
    <property type="molecule type" value="Genomic_DNA"/>
</dbReference>
<keyword evidence="3" id="KW-1185">Reference proteome</keyword>
<dbReference type="PANTHER" id="PTHR44167:SF24">
    <property type="entry name" value="SERINE_THREONINE-PROTEIN KINASE CHK2"/>
    <property type="match status" value="1"/>
</dbReference>
<accession>A0ABU0UU18</accession>
<proteinExistence type="predicted"/>
<organism evidence="2 3">
    <name type="scientific">Acinetobacter baylyi</name>
    <dbReference type="NCBI Taxonomy" id="202950"/>
    <lineage>
        <taxon>Bacteria</taxon>
        <taxon>Pseudomonadati</taxon>
        <taxon>Pseudomonadota</taxon>
        <taxon>Gammaproteobacteria</taxon>
        <taxon>Moraxellales</taxon>
        <taxon>Moraxellaceae</taxon>
        <taxon>Acinetobacter</taxon>
    </lineage>
</organism>
<protein>
    <submittedName>
        <fullName evidence="2">Serine/threonine protein kinase</fullName>
    </submittedName>
</protein>
<reference evidence="2 3" key="1">
    <citation type="submission" date="2023-07" db="EMBL/GenBank/DDBJ databases">
        <title>Functional and genomic diversity of the sorghum phyllosphere microbiome.</title>
        <authorList>
            <person name="Shade A."/>
        </authorList>
    </citation>
    <scope>NUCLEOTIDE SEQUENCE [LARGE SCALE GENOMIC DNA]</scope>
    <source>
        <strain evidence="2 3">SORGH_AS_0887</strain>
    </source>
</reference>